<dbReference type="InterPro" id="IPR036864">
    <property type="entry name" value="Zn2-C6_fun-type_DNA-bd_sf"/>
</dbReference>
<dbReference type="InterPro" id="IPR001138">
    <property type="entry name" value="Zn2Cys6_DnaBD"/>
</dbReference>
<dbReference type="EMBL" id="MCFI01000007">
    <property type="protein sequence ID" value="ORY83880.1"/>
    <property type="molecule type" value="Genomic_DNA"/>
</dbReference>
<dbReference type="SMART" id="SM00066">
    <property type="entry name" value="GAL4"/>
    <property type="match status" value="1"/>
</dbReference>
<feature type="compositionally biased region" description="Polar residues" evidence="1">
    <location>
        <begin position="108"/>
        <end position="125"/>
    </location>
</feature>
<dbReference type="Pfam" id="PF00172">
    <property type="entry name" value="Zn_clus"/>
    <property type="match status" value="1"/>
</dbReference>
<dbReference type="AlphaFoldDB" id="A0A1Y2FIV8"/>
<evidence type="ECO:0000313" key="3">
    <source>
        <dbReference type="EMBL" id="ORY83880.1"/>
    </source>
</evidence>
<dbReference type="OrthoDB" id="5069333at2759"/>
<dbReference type="InterPro" id="IPR053178">
    <property type="entry name" value="Osmoadaptation_assoc"/>
</dbReference>
<accession>A0A1Y2FIV8</accession>
<comment type="caution">
    <text evidence="3">The sequence shown here is derived from an EMBL/GenBank/DDBJ whole genome shotgun (WGS) entry which is preliminary data.</text>
</comment>
<evidence type="ECO:0000313" key="4">
    <source>
        <dbReference type="Proteomes" id="UP000193685"/>
    </source>
</evidence>
<evidence type="ECO:0000256" key="1">
    <source>
        <dbReference type="SAM" id="MobiDB-lite"/>
    </source>
</evidence>
<dbReference type="GO" id="GO:0008270">
    <property type="term" value="F:zinc ion binding"/>
    <property type="evidence" value="ECO:0007669"/>
    <property type="project" value="InterPro"/>
</dbReference>
<feature type="region of interest" description="Disordered" evidence="1">
    <location>
        <begin position="108"/>
        <end position="130"/>
    </location>
</feature>
<protein>
    <recommendedName>
        <fullName evidence="2">Zn(2)-C6 fungal-type domain-containing protein</fullName>
    </recommendedName>
</protein>
<dbReference type="PANTHER" id="PTHR38111">
    <property type="entry name" value="ZN(2)-C6 FUNGAL-TYPE DOMAIN-CONTAINING PROTEIN-RELATED"/>
    <property type="match status" value="1"/>
</dbReference>
<dbReference type="Proteomes" id="UP000193685">
    <property type="component" value="Unassembled WGS sequence"/>
</dbReference>
<dbReference type="InterPro" id="IPR021858">
    <property type="entry name" value="Fun_TF"/>
</dbReference>
<sequence length="645" mass="71669">MAGATAAKPEKRRRPRRSAGCEACKARRMKCTQEKPSCRECEKRGMAHRCVYGTDLIIFQSENSKIESQYRVTGTKRRYMRQGGNMVDGEMASYIIKKLKCKVETPETMSNSQGAPASPTVTEASTPAVDIDSEPSTTVVRKQYLCDDEILPGKGYNSWTQTPHYHLATLEESALASFFNDFLPSEKFIQGWQPWSRGLKAILNQNDMVRNVVLAIARRHVKDSHGTDPATARTNKVLATQNYHQSVLALQHSIDDPERVRQDGTILAVNLLALFELMCGNSSSFQYHVDGCCQLLKLRGPHAFNKDTDALTLLTFSAYQSDQLRQSILKGQATFLAEPAWQEAAMRALSPSPANRFAGTHLNILMLRLTEVCAHDRLDLAKARLLEDDFIRERAATLPVANVISAQQLERLSSKAKAIRLTQSPFGMDCICYDALLSRQYTECYRAVTIDWALLHLHTTYPALASAADHAVMVEMMQICQYIFHDRNNYSISVIADTYQPMGICLEFARTDAEVDWILHFLSNTGVTAANKIGRVAKERIRDYGDAPTLRTRSAKIYGRFLEGTGMTTPAIEAAALAEAVEELLDDERAPESTEVDLASVAGILTPLEGGGSSQGLSPQQQFADFAAFQQPNMHGPVQPPMTMR</sequence>
<proteinExistence type="predicted"/>
<dbReference type="SUPFAM" id="SSF57701">
    <property type="entry name" value="Zn2/Cys6 DNA-binding domain"/>
    <property type="match status" value="1"/>
</dbReference>
<dbReference type="GO" id="GO:0000981">
    <property type="term" value="F:DNA-binding transcription factor activity, RNA polymerase II-specific"/>
    <property type="evidence" value="ECO:0007669"/>
    <property type="project" value="InterPro"/>
</dbReference>
<name>A0A1Y2FIV8_PROLT</name>
<dbReference type="RefSeq" id="XP_040726175.1">
    <property type="nucleotide sequence ID" value="XM_040870487.1"/>
</dbReference>
<gene>
    <name evidence="3" type="ORF">BCR37DRAFT_386866</name>
</gene>
<dbReference type="Pfam" id="PF11951">
    <property type="entry name" value="Fungal_trans_2"/>
    <property type="match status" value="1"/>
</dbReference>
<dbReference type="PROSITE" id="PS00463">
    <property type="entry name" value="ZN2_CY6_FUNGAL_1"/>
    <property type="match status" value="1"/>
</dbReference>
<keyword evidence="4" id="KW-1185">Reference proteome</keyword>
<dbReference type="Gene3D" id="4.10.240.10">
    <property type="entry name" value="Zn(2)-C6 fungal-type DNA-binding domain"/>
    <property type="match status" value="1"/>
</dbReference>
<organism evidence="3 4">
    <name type="scientific">Protomyces lactucae-debilis</name>
    <dbReference type="NCBI Taxonomy" id="2754530"/>
    <lineage>
        <taxon>Eukaryota</taxon>
        <taxon>Fungi</taxon>
        <taxon>Dikarya</taxon>
        <taxon>Ascomycota</taxon>
        <taxon>Taphrinomycotina</taxon>
        <taxon>Taphrinomycetes</taxon>
        <taxon>Taphrinales</taxon>
        <taxon>Protomycetaceae</taxon>
        <taxon>Protomyces</taxon>
    </lineage>
</organism>
<feature type="domain" description="Zn(2)-C6 fungal-type" evidence="2">
    <location>
        <begin position="20"/>
        <end position="52"/>
    </location>
</feature>
<dbReference type="GeneID" id="63787086"/>
<dbReference type="PROSITE" id="PS50048">
    <property type="entry name" value="ZN2_CY6_FUNGAL_2"/>
    <property type="match status" value="1"/>
</dbReference>
<reference evidence="3 4" key="1">
    <citation type="submission" date="2016-07" db="EMBL/GenBank/DDBJ databases">
        <title>Pervasive Adenine N6-methylation of Active Genes in Fungi.</title>
        <authorList>
            <consortium name="DOE Joint Genome Institute"/>
            <person name="Mondo S.J."/>
            <person name="Dannebaum R.O."/>
            <person name="Kuo R.C."/>
            <person name="Labutti K."/>
            <person name="Haridas S."/>
            <person name="Kuo A."/>
            <person name="Salamov A."/>
            <person name="Ahrendt S.R."/>
            <person name="Lipzen A."/>
            <person name="Sullivan W."/>
            <person name="Andreopoulos W.B."/>
            <person name="Clum A."/>
            <person name="Lindquist E."/>
            <person name="Daum C."/>
            <person name="Ramamoorthy G.K."/>
            <person name="Gryganskyi A."/>
            <person name="Culley D."/>
            <person name="Magnuson J.K."/>
            <person name="James T.Y."/>
            <person name="O'Malley M.A."/>
            <person name="Stajich J.E."/>
            <person name="Spatafora J.W."/>
            <person name="Visel A."/>
            <person name="Grigoriev I.V."/>
        </authorList>
    </citation>
    <scope>NUCLEOTIDE SEQUENCE [LARGE SCALE GENOMIC DNA]</scope>
    <source>
        <strain evidence="3 4">12-1054</strain>
    </source>
</reference>
<evidence type="ECO:0000259" key="2">
    <source>
        <dbReference type="PROSITE" id="PS50048"/>
    </source>
</evidence>
<dbReference type="CDD" id="cd00067">
    <property type="entry name" value="GAL4"/>
    <property type="match status" value="1"/>
</dbReference>